<dbReference type="EMBL" id="PVXO01000027">
    <property type="protein sequence ID" value="PRR79415.1"/>
    <property type="molecule type" value="Genomic_DNA"/>
</dbReference>
<feature type="transmembrane region" description="Helical" evidence="1">
    <location>
        <begin position="55"/>
        <end position="80"/>
    </location>
</feature>
<keyword evidence="1" id="KW-0812">Transmembrane</keyword>
<gene>
    <name evidence="2" type="ORF">CLLI_08950</name>
</gene>
<comment type="caution">
    <text evidence="2">The sequence shown here is derived from an EMBL/GenBank/DDBJ whole genome shotgun (WGS) entry which is preliminary data.</text>
</comment>
<evidence type="ECO:0000313" key="3">
    <source>
        <dbReference type="Proteomes" id="UP000239706"/>
    </source>
</evidence>
<feature type="transmembrane region" description="Helical" evidence="1">
    <location>
        <begin position="171"/>
        <end position="191"/>
    </location>
</feature>
<keyword evidence="1" id="KW-0472">Membrane</keyword>
<dbReference type="RefSeq" id="WP_106063042.1">
    <property type="nucleotide sequence ID" value="NZ_PVXO01000027.1"/>
</dbReference>
<proteinExistence type="predicted"/>
<keyword evidence="1" id="KW-1133">Transmembrane helix</keyword>
<feature type="transmembrane region" description="Helical" evidence="1">
    <location>
        <begin position="12"/>
        <end position="35"/>
    </location>
</feature>
<sequence length="240" mass="27371">MYKEVWNKYTKGFKFLLPFILVKVLCEGIGFNLGFNKYDLYNIFRGNLSDFKQAVMSNLAPILFIVFVGSLFYAFLMVVIKELINEKHIDYREDFKEGIGFYLRYLVLSIIIEAVLIGINLLGMIDMLKAIAWVLLIGITPIVIPCDSYLIYYNTSSVEAFKKGLAVGKKYFMEIFFLGIIAGIVSGVSGVSMVRMGLKTSSIIYVCMEFIITSVEMYLCMFVMFICKKEEKSVGKIIEC</sequence>
<keyword evidence="3" id="KW-1185">Reference proteome</keyword>
<accession>A0A2T0B6B6</accession>
<dbReference type="OrthoDB" id="1907614at2"/>
<evidence type="ECO:0000256" key="1">
    <source>
        <dbReference type="SAM" id="Phobius"/>
    </source>
</evidence>
<feature type="transmembrane region" description="Helical" evidence="1">
    <location>
        <begin position="131"/>
        <end position="150"/>
    </location>
</feature>
<feature type="transmembrane region" description="Helical" evidence="1">
    <location>
        <begin position="101"/>
        <end position="125"/>
    </location>
</feature>
<reference evidence="2 3" key="1">
    <citation type="submission" date="2018-03" db="EMBL/GenBank/DDBJ databases">
        <title>Genome sequence of Clostridium liquoris DSM 100320.</title>
        <authorList>
            <person name="Poehlein A."/>
            <person name="Daniel R."/>
        </authorList>
    </citation>
    <scope>NUCLEOTIDE SEQUENCE [LARGE SCALE GENOMIC DNA]</scope>
    <source>
        <strain evidence="2 3">DSM 100320</strain>
    </source>
</reference>
<protein>
    <submittedName>
        <fullName evidence="2">Uncharacterized protein</fullName>
    </submittedName>
</protein>
<dbReference type="Proteomes" id="UP000239706">
    <property type="component" value="Unassembled WGS sequence"/>
</dbReference>
<feature type="transmembrane region" description="Helical" evidence="1">
    <location>
        <begin position="203"/>
        <end position="227"/>
    </location>
</feature>
<dbReference type="AlphaFoldDB" id="A0A2T0B6B6"/>
<evidence type="ECO:0000313" key="2">
    <source>
        <dbReference type="EMBL" id="PRR79415.1"/>
    </source>
</evidence>
<organism evidence="2 3">
    <name type="scientific">Clostridium liquoris</name>
    <dbReference type="NCBI Taxonomy" id="1289519"/>
    <lineage>
        <taxon>Bacteria</taxon>
        <taxon>Bacillati</taxon>
        <taxon>Bacillota</taxon>
        <taxon>Clostridia</taxon>
        <taxon>Eubacteriales</taxon>
        <taxon>Clostridiaceae</taxon>
        <taxon>Clostridium</taxon>
    </lineage>
</organism>
<name>A0A2T0B6B6_9CLOT</name>